<organism evidence="1 2">
    <name type="scientific">Plectus sambesii</name>
    <dbReference type="NCBI Taxonomy" id="2011161"/>
    <lineage>
        <taxon>Eukaryota</taxon>
        <taxon>Metazoa</taxon>
        <taxon>Ecdysozoa</taxon>
        <taxon>Nematoda</taxon>
        <taxon>Chromadorea</taxon>
        <taxon>Plectida</taxon>
        <taxon>Plectina</taxon>
        <taxon>Plectoidea</taxon>
        <taxon>Plectidae</taxon>
        <taxon>Plectus</taxon>
    </lineage>
</organism>
<dbReference type="Proteomes" id="UP000887566">
    <property type="component" value="Unplaced"/>
</dbReference>
<evidence type="ECO:0000313" key="1">
    <source>
        <dbReference type="Proteomes" id="UP000887566"/>
    </source>
</evidence>
<protein>
    <submittedName>
        <fullName evidence="2">Uncharacterized protein</fullName>
    </submittedName>
</protein>
<dbReference type="AlphaFoldDB" id="A0A914W9X7"/>
<keyword evidence="1" id="KW-1185">Reference proteome</keyword>
<proteinExistence type="predicted"/>
<name>A0A914W9X7_9BILA</name>
<accession>A0A914W9X7</accession>
<evidence type="ECO:0000313" key="2">
    <source>
        <dbReference type="WBParaSite" id="PSAMB.scaffold3511size17995.g21746.t1"/>
    </source>
</evidence>
<reference evidence="2" key="1">
    <citation type="submission" date="2022-11" db="UniProtKB">
        <authorList>
            <consortium name="WormBaseParasite"/>
        </authorList>
    </citation>
    <scope>IDENTIFICATION</scope>
</reference>
<dbReference type="WBParaSite" id="PSAMB.scaffold3511size17995.g21746.t1">
    <property type="protein sequence ID" value="PSAMB.scaffold3511size17995.g21746.t1"/>
    <property type="gene ID" value="PSAMB.scaffold3511size17995.g21746"/>
</dbReference>
<sequence>MGCNARILFASIVGDFCVSGDRRATRNDREFTLGADIRAAECYYPWGCTVIRELTSLVHMRTCIASQRQVQVFPSARWRKLCHQWQILPSHPPPFAHFLNERGYERVEERVMYAIRIYDRLCYSRNWSAAMRSWIRRFRRKYCYNDRLTISVDCR</sequence>